<dbReference type="PROSITE" id="PS51125">
    <property type="entry name" value="NHL"/>
    <property type="match status" value="1"/>
</dbReference>
<evidence type="ECO:0000256" key="2">
    <source>
        <dbReference type="PROSITE-ProRule" id="PRU00504"/>
    </source>
</evidence>
<dbReference type="GO" id="GO:0008270">
    <property type="term" value="F:zinc ion binding"/>
    <property type="evidence" value="ECO:0007669"/>
    <property type="project" value="UniProtKB-KW"/>
</dbReference>
<dbReference type="NCBIfam" id="TIGR04183">
    <property type="entry name" value="Por_Secre_tail"/>
    <property type="match status" value="1"/>
</dbReference>
<evidence type="ECO:0000313" key="5">
    <source>
        <dbReference type="EMBL" id="SDM25576.1"/>
    </source>
</evidence>
<dbReference type="PANTHER" id="PTHR24104">
    <property type="entry name" value="E3 UBIQUITIN-PROTEIN LIGASE NHLRC1-RELATED"/>
    <property type="match status" value="1"/>
</dbReference>
<feature type="domain" description="Secretion system C-terminal sorting" evidence="3">
    <location>
        <begin position="1063"/>
        <end position="1139"/>
    </location>
</feature>
<dbReference type="STRING" id="1075417.SAMN05421823_111236"/>
<accession>A0A1G9RQW7</accession>
<feature type="domain" description="DUF7619" evidence="4">
    <location>
        <begin position="893"/>
        <end position="1029"/>
    </location>
</feature>
<keyword evidence="6" id="KW-1185">Reference proteome</keyword>
<evidence type="ECO:0000259" key="3">
    <source>
        <dbReference type="Pfam" id="PF18962"/>
    </source>
</evidence>
<dbReference type="InterPro" id="IPR001258">
    <property type="entry name" value="NHL_repeat"/>
</dbReference>
<dbReference type="InterPro" id="IPR026444">
    <property type="entry name" value="Secre_tail"/>
</dbReference>
<proteinExistence type="predicted"/>
<dbReference type="Pfam" id="PF24595">
    <property type="entry name" value="DUF7619"/>
    <property type="match status" value="1"/>
</dbReference>
<dbReference type="NCBIfam" id="TIGR01451">
    <property type="entry name" value="B_ant_repeat"/>
    <property type="match status" value="1"/>
</dbReference>
<gene>
    <name evidence="5" type="ORF">SAMN05421823_111236</name>
</gene>
<dbReference type="InterPro" id="IPR055353">
    <property type="entry name" value="DUF7619"/>
</dbReference>
<dbReference type="CDD" id="cd05819">
    <property type="entry name" value="NHL"/>
    <property type="match status" value="1"/>
</dbReference>
<keyword evidence="1" id="KW-0677">Repeat</keyword>
<sequence length="1140" mass="127971">MAVSAFGQAPGYEMQTILGSYFKNPSDLAVGADGEFYVLENPYIAKISADGKHQGWIEPSGGSEDRIFVDEKQNLFLIAEAGIYEQLYKFDSAGNFVMEITFPEPEHTYHIDALRADGEQHLYVLIHKEVGRSYLSKVLQFDAEGNYLNEIVLDIIEEGYSYNDLAFDAIGNIYALESGHYRINKFSSSGRFLSHIMATGTSHFYKSLEVDGNGVVNAGYSDGIDQFDADGQFLRAILAGREVIALAIDQKNKKILHVLIDDPYQAIMSIENGEITTVIEQQKWPQKEYQGIAFDRYNNCYLFESDHQQIVKYTPAGTLIGQLPLKMNKDGRFLDPVMMLLDRFGDFYLLEEKRLLKFSGAGNLLYEISDFGPTDTHYAFKGIALTPTGQLYIADNAGNCVRKLDATGKYLDSFKTTGQGAELLNGPQGVTLDEAGNVYVAQQDGRNVQKFSSDGQFLQHFGKPSSFYRGDEPEGIIIDAYGNVWTTTANDWQLRVWNSQGDLLSETSIWSNHLIAISPNKGIMGVTCNWLTHVVYQYTNREYLPTAFSTITGRVYGDNNENCKWDTSDTKFNQSIITVQPGSYYGYPDQEGRYAIQVDTGTYYVNQLLPDLKRWQWVEQTCPTNPSYHRVQVSTQDTTVTDIDFGNYLVQVPYLTVAVSSDRRRRCFRSTTTVRYTNDGAAPASPVEVKVKYPEYVVPISSTMPWSRVEDDNVYVFVLGTLAPHRFGTIQITDSVVCGIDSIRGLTQCTEAQIFPRNLRDVDPNWDQSEVKLTATCLDNGFVRFVVRNQGLAMQDSSAYRLYLDAQLVYQAKLKLVADDSLVFRVPVNGQTVRLEADQRPGHPYQQQTHLTLEGCGTNVEGAISYGYVAQLPPDDEPEEISVSCLPIIDSFDPNDKLALPTGRFAQHYLRPDVALQYTIRFQNTGTDTAYRVVIVDTLDAGLDLSTLQQGASSHPYQFSLSGKGRAVLTWTFTDIDLPDSTRNEPASHGYVSFSIRPYDTLPELTRVENEADIYFDFNAPVHTNLVFHTLTDSVFADFTKMPPIEFEAVTTTSAALDRHVQLYPNPSAGYFQLKWAEAPHGSLTLEVVDLMGRTVWRKSVRNQQEVLEEAIDLRLQPAGLYSLRVQTPAGQLLRKIVIQ</sequence>
<dbReference type="PANTHER" id="PTHR24104:SF25">
    <property type="entry name" value="PROTEIN LIN-41"/>
    <property type="match status" value="1"/>
</dbReference>
<dbReference type="Gene3D" id="2.120.10.30">
    <property type="entry name" value="TolB, C-terminal domain"/>
    <property type="match status" value="2"/>
</dbReference>
<feature type="repeat" description="NHL" evidence="2">
    <location>
        <begin position="411"/>
        <end position="454"/>
    </location>
</feature>
<protein>
    <submittedName>
        <fullName evidence="5">Conserved repeat domain-containing protein/Por secretion system C-terminal sorting domain-containing protein</fullName>
    </submittedName>
</protein>
<dbReference type="Pfam" id="PF18962">
    <property type="entry name" value="Por_Secre_tail"/>
    <property type="match status" value="1"/>
</dbReference>
<evidence type="ECO:0000313" key="6">
    <source>
        <dbReference type="Proteomes" id="UP000198510"/>
    </source>
</evidence>
<name>A0A1G9RQW7_9BACT</name>
<dbReference type="EMBL" id="FNFO01000011">
    <property type="protein sequence ID" value="SDM25576.1"/>
    <property type="molecule type" value="Genomic_DNA"/>
</dbReference>
<dbReference type="InterPro" id="IPR050952">
    <property type="entry name" value="TRIM-NHL_E3_ligases"/>
</dbReference>
<dbReference type="Proteomes" id="UP000198510">
    <property type="component" value="Unassembled WGS sequence"/>
</dbReference>
<dbReference type="SUPFAM" id="SSF101898">
    <property type="entry name" value="NHL repeat"/>
    <property type="match status" value="1"/>
</dbReference>
<evidence type="ECO:0000256" key="1">
    <source>
        <dbReference type="ARBA" id="ARBA00022737"/>
    </source>
</evidence>
<dbReference type="AlphaFoldDB" id="A0A1G9RQW7"/>
<dbReference type="InterPro" id="IPR011042">
    <property type="entry name" value="6-blade_b-propeller_TolB-like"/>
</dbReference>
<evidence type="ECO:0000259" key="4">
    <source>
        <dbReference type="Pfam" id="PF24595"/>
    </source>
</evidence>
<dbReference type="InterPro" id="IPR047589">
    <property type="entry name" value="DUF11_rpt"/>
</dbReference>
<organism evidence="5 6">
    <name type="scientific">Catalinimonas alkaloidigena</name>
    <dbReference type="NCBI Taxonomy" id="1075417"/>
    <lineage>
        <taxon>Bacteria</taxon>
        <taxon>Pseudomonadati</taxon>
        <taxon>Bacteroidota</taxon>
        <taxon>Cytophagia</taxon>
        <taxon>Cytophagales</taxon>
        <taxon>Catalimonadaceae</taxon>
        <taxon>Catalinimonas</taxon>
    </lineage>
</organism>
<reference evidence="5 6" key="1">
    <citation type="submission" date="2016-10" db="EMBL/GenBank/DDBJ databases">
        <authorList>
            <person name="de Groot N.N."/>
        </authorList>
    </citation>
    <scope>NUCLEOTIDE SEQUENCE [LARGE SCALE GENOMIC DNA]</scope>
    <source>
        <strain evidence="5 6">DSM 25186</strain>
    </source>
</reference>
<dbReference type="SUPFAM" id="SSF63829">
    <property type="entry name" value="Calcium-dependent phosphotriesterase"/>
    <property type="match status" value="1"/>
</dbReference>